<gene>
    <name evidence="2" type="ORF">Zmor_016070</name>
</gene>
<name>A0AA38MH68_9CUCU</name>
<dbReference type="AlphaFoldDB" id="A0AA38MH68"/>
<dbReference type="Proteomes" id="UP001168821">
    <property type="component" value="Unassembled WGS sequence"/>
</dbReference>
<sequence>MLLPPKTPTNPGKNKNDLKSVENNTSKETTVPESASSLHFSHTCVLQNLLVNPQNLTKSADGSRLVADVSEEELQAHFDNFFEDIFVECEYK</sequence>
<feature type="region of interest" description="Disordered" evidence="1">
    <location>
        <begin position="1"/>
        <end position="34"/>
    </location>
</feature>
<dbReference type="EMBL" id="JALNTZ010000004">
    <property type="protein sequence ID" value="KAJ3657035.1"/>
    <property type="molecule type" value="Genomic_DNA"/>
</dbReference>
<keyword evidence="3" id="KW-1185">Reference proteome</keyword>
<proteinExistence type="predicted"/>
<feature type="compositionally biased region" description="Polar residues" evidence="1">
    <location>
        <begin position="21"/>
        <end position="34"/>
    </location>
</feature>
<reference evidence="2" key="1">
    <citation type="journal article" date="2023" name="G3 (Bethesda)">
        <title>Whole genome assemblies of Zophobas morio and Tenebrio molitor.</title>
        <authorList>
            <person name="Kaur S."/>
            <person name="Stinson S.A."/>
            <person name="diCenzo G.C."/>
        </authorList>
    </citation>
    <scope>NUCLEOTIDE SEQUENCE</scope>
    <source>
        <strain evidence="2">QUZm001</strain>
    </source>
</reference>
<accession>A0AA38MH68</accession>
<evidence type="ECO:0000313" key="2">
    <source>
        <dbReference type="EMBL" id="KAJ3657035.1"/>
    </source>
</evidence>
<protein>
    <submittedName>
        <fullName evidence="2">Uncharacterized protein</fullName>
    </submittedName>
</protein>
<comment type="caution">
    <text evidence="2">The sequence shown here is derived from an EMBL/GenBank/DDBJ whole genome shotgun (WGS) entry which is preliminary data.</text>
</comment>
<evidence type="ECO:0000313" key="3">
    <source>
        <dbReference type="Proteomes" id="UP001168821"/>
    </source>
</evidence>
<evidence type="ECO:0000256" key="1">
    <source>
        <dbReference type="SAM" id="MobiDB-lite"/>
    </source>
</evidence>
<organism evidence="2 3">
    <name type="scientific">Zophobas morio</name>
    <dbReference type="NCBI Taxonomy" id="2755281"/>
    <lineage>
        <taxon>Eukaryota</taxon>
        <taxon>Metazoa</taxon>
        <taxon>Ecdysozoa</taxon>
        <taxon>Arthropoda</taxon>
        <taxon>Hexapoda</taxon>
        <taxon>Insecta</taxon>
        <taxon>Pterygota</taxon>
        <taxon>Neoptera</taxon>
        <taxon>Endopterygota</taxon>
        <taxon>Coleoptera</taxon>
        <taxon>Polyphaga</taxon>
        <taxon>Cucujiformia</taxon>
        <taxon>Tenebrionidae</taxon>
        <taxon>Zophobas</taxon>
    </lineage>
</organism>